<keyword evidence="2" id="KW-0547">Nucleotide-binding</keyword>
<dbReference type="PANTHER" id="PTHR18934:SF85">
    <property type="entry name" value="ATP-DEPENDENT RNA HELICASE DHX8"/>
    <property type="match status" value="1"/>
</dbReference>
<dbReference type="PANTHER" id="PTHR18934">
    <property type="entry name" value="ATP-DEPENDENT RNA HELICASE"/>
    <property type="match status" value="1"/>
</dbReference>
<dbReference type="GO" id="GO:0016787">
    <property type="term" value="F:hydrolase activity"/>
    <property type="evidence" value="ECO:0007669"/>
    <property type="project" value="UniProtKB-KW"/>
</dbReference>
<dbReference type="Gene3D" id="1.10.10.2130">
    <property type="entry name" value="DEAH helicase family, winged-helix domain"/>
    <property type="match status" value="1"/>
</dbReference>
<gene>
    <name evidence="2" type="primary">DHX8</name>
    <name evidence="2" type="ORF">EVAR_73628_1</name>
</gene>
<dbReference type="STRING" id="151549.A0A4C1TUU8"/>
<dbReference type="Proteomes" id="UP000299102">
    <property type="component" value="Unassembled WGS sequence"/>
</dbReference>
<dbReference type="EMBL" id="BGZK01006356">
    <property type="protein sequence ID" value="GBP17664.1"/>
    <property type="molecule type" value="Genomic_DNA"/>
</dbReference>
<name>A0A4C1TUU8_EUMVA</name>
<keyword evidence="2" id="KW-0067">ATP-binding</keyword>
<reference evidence="2 3" key="1">
    <citation type="journal article" date="2019" name="Commun. Biol.">
        <title>The bagworm genome reveals a unique fibroin gene that provides high tensile strength.</title>
        <authorList>
            <person name="Kono N."/>
            <person name="Nakamura H."/>
            <person name="Ohtoshi R."/>
            <person name="Tomita M."/>
            <person name="Numata K."/>
            <person name="Arakawa K."/>
        </authorList>
    </citation>
    <scope>NUCLEOTIDE SEQUENCE [LARGE SCALE GENOMIC DNA]</scope>
</reference>
<dbReference type="InterPro" id="IPR027417">
    <property type="entry name" value="P-loop_NTPase"/>
</dbReference>
<evidence type="ECO:0000313" key="2">
    <source>
        <dbReference type="EMBL" id="GBP17664.1"/>
    </source>
</evidence>
<dbReference type="Gene3D" id="3.40.50.300">
    <property type="entry name" value="P-loop containing nucleotide triphosphate hydrolases"/>
    <property type="match status" value="1"/>
</dbReference>
<protein>
    <submittedName>
        <fullName evidence="2">ATP-dependent RNA helicase DHX8</fullName>
    </submittedName>
</protein>
<keyword evidence="1" id="KW-0378">Hydrolase</keyword>
<dbReference type="GO" id="GO:0003723">
    <property type="term" value="F:RNA binding"/>
    <property type="evidence" value="ECO:0007669"/>
    <property type="project" value="TreeGrafter"/>
</dbReference>
<dbReference type="InterPro" id="IPR002464">
    <property type="entry name" value="DNA/RNA_helicase_DEAH_CS"/>
</dbReference>
<keyword evidence="2" id="KW-0347">Helicase</keyword>
<proteinExistence type="predicted"/>
<accession>A0A4C1TUU8</accession>
<evidence type="ECO:0000313" key="3">
    <source>
        <dbReference type="Proteomes" id="UP000299102"/>
    </source>
</evidence>
<keyword evidence="3" id="KW-1185">Reference proteome</keyword>
<dbReference type="AlphaFoldDB" id="A0A4C1TUU8"/>
<dbReference type="GO" id="GO:0000390">
    <property type="term" value="P:spliceosomal complex disassembly"/>
    <property type="evidence" value="ECO:0007669"/>
    <property type="project" value="TreeGrafter"/>
</dbReference>
<dbReference type="GO" id="GO:0071013">
    <property type="term" value="C:catalytic step 2 spliceosome"/>
    <property type="evidence" value="ECO:0007669"/>
    <property type="project" value="TreeGrafter"/>
</dbReference>
<evidence type="ECO:0000256" key="1">
    <source>
        <dbReference type="ARBA" id="ARBA00022801"/>
    </source>
</evidence>
<sequence>MWLQPEVKLVVHNPDETACRAKRVAEEFGCRLGQSQLHLYVLGLYQPETAIKYMTDGMLLRECLIESDLKGYSVIMLDEAHERTIHTDVLLAAAKQRAGRAGRTGPGKCYRLYTERAYRDEMLPTPVPNTAYKFGYNSFAIKTMGINDLLHFDFMDAPPVESLVMALEQLPFTIGLRR</sequence>
<dbReference type="OrthoDB" id="10253254at2759"/>
<dbReference type="InterPro" id="IPR042035">
    <property type="entry name" value="DEAH_win-hel_dom"/>
</dbReference>
<dbReference type="PROSITE" id="PS00690">
    <property type="entry name" value="DEAH_ATP_HELICASE"/>
    <property type="match status" value="1"/>
</dbReference>
<organism evidence="2 3">
    <name type="scientific">Eumeta variegata</name>
    <name type="common">Bagworm moth</name>
    <name type="synonym">Eumeta japonica</name>
    <dbReference type="NCBI Taxonomy" id="151549"/>
    <lineage>
        <taxon>Eukaryota</taxon>
        <taxon>Metazoa</taxon>
        <taxon>Ecdysozoa</taxon>
        <taxon>Arthropoda</taxon>
        <taxon>Hexapoda</taxon>
        <taxon>Insecta</taxon>
        <taxon>Pterygota</taxon>
        <taxon>Neoptera</taxon>
        <taxon>Endopterygota</taxon>
        <taxon>Lepidoptera</taxon>
        <taxon>Glossata</taxon>
        <taxon>Ditrysia</taxon>
        <taxon>Tineoidea</taxon>
        <taxon>Psychidae</taxon>
        <taxon>Oiketicinae</taxon>
        <taxon>Eumeta</taxon>
    </lineage>
</organism>
<dbReference type="SUPFAM" id="SSF52540">
    <property type="entry name" value="P-loop containing nucleoside triphosphate hydrolases"/>
    <property type="match status" value="2"/>
</dbReference>
<dbReference type="GO" id="GO:0003724">
    <property type="term" value="F:RNA helicase activity"/>
    <property type="evidence" value="ECO:0007669"/>
    <property type="project" value="TreeGrafter"/>
</dbReference>
<comment type="caution">
    <text evidence="2">The sequence shown here is derived from an EMBL/GenBank/DDBJ whole genome shotgun (WGS) entry which is preliminary data.</text>
</comment>